<feature type="binding site" evidence="4">
    <location>
        <position position="188"/>
    </location>
    <ligand>
        <name>Zn(2+)</name>
        <dbReference type="ChEBI" id="CHEBI:29105"/>
    </ligand>
</feature>
<dbReference type="Gene3D" id="3.40.50.1220">
    <property type="entry name" value="TPP-binding domain"/>
    <property type="match status" value="1"/>
</dbReference>
<evidence type="ECO:0000259" key="5">
    <source>
        <dbReference type="PROSITE" id="PS50305"/>
    </source>
</evidence>
<dbReference type="InterPro" id="IPR029035">
    <property type="entry name" value="DHS-like_NAD/FAD-binding_dom"/>
</dbReference>
<name>R4XIZ9_TAPDE</name>
<dbReference type="PANTHER" id="PTHR11085">
    <property type="entry name" value="NAD-DEPENDENT PROTEIN DEACYLASE SIRTUIN-5, MITOCHONDRIAL-RELATED"/>
    <property type="match status" value="1"/>
</dbReference>
<feature type="binding site" evidence="4">
    <location>
        <position position="184"/>
    </location>
    <ligand>
        <name>Zn(2+)</name>
        <dbReference type="ChEBI" id="CHEBI:29105"/>
    </ligand>
</feature>
<dbReference type="InterPro" id="IPR003000">
    <property type="entry name" value="Sirtuin"/>
</dbReference>
<keyword evidence="4" id="KW-0862">Zinc</keyword>
<evidence type="ECO:0000313" key="6">
    <source>
        <dbReference type="EMBL" id="CCG83350.1"/>
    </source>
</evidence>
<comment type="similarity">
    <text evidence="1">Belongs to the sirtuin family. Class I subfamily.</text>
</comment>
<keyword evidence="3" id="KW-0520">NAD</keyword>
<evidence type="ECO:0000256" key="2">
    <source>
        <dbReference type="ARBA" id="ARBA00022679"/>
    </source>
</evidence>
<gene>
    <name evidence="6" type="ORF">TAPDE_003558</name>
</gene>
<evidence type="ECO:0000256" key="3">
    <source>
        <dbReference type="ARBA" id="ARBA00023027"/>
    </source>
</evidence>
<dbReference type="EMBL" id="CAHR02000141">
    <property type="protein sequence ID" value="CCG83350.1"/>
    <property type="molecule type" value="Genomic_DNA"/>
</dbReference>
<evidence type="ECO:0000313" key="7">
    <source>
        <dbReference type="Proteomes" id="UP000013776"/>
    </source>
</evidence>
<dbReference type="Gene3D" id="3.30.1600.10">
    <property type="entry name" value="SIR2/SIRT2 'Small Domain"/>
    <property type="match status" value="1"/>
</dbReference>
<comment type="caution">
    <text evidence="6">The sequence shown here is derived from an EMBL/GenBank/DDBJ whole genome shotgun (WGS) entry which is preliminary data.</text>
</comment>
<evidence type="ECO:0000256" key="4">
    <source>
        <dbReference type="PROSITE-ProRule" id="PRU00236"/>
    </source>
</evidence>
<dbReference type="InterPro" id="IPR050134">
    <property type="entry name" value="NAD-dep_sirtuin_deacylases"/>
</dbReference>
<dbReference type="Proteomes" id="UP000013776">
    <property type="component" value="Unassembled WGS sequence"/>
</dbReference>
<feature type="binding site" evidence="4">
    <location>
        <position position="159"/>
    </location>
    <ligand>
        <name>Zn(2+)</name>
        <dbReference type="ChEBI" id="CHEBI:29105"/>
    </ligand>
</feature>
<keyword evidence="2" id="KW-0808">Transferase</keyword>
<dbReference type="VEuPathDB" id="FungiDB:TAPDE_003558"/>
<dbReference type="OrthoDB" id="2919105at2759"/>
<dbReference type="InterPro" id="IPR026590">
    <property type="entry name" value="Ssirtuin_cat_dom"/>
</dbReference>
<feature type="active site" description="Proton acceptor" evidence="4">
    <location>
        <position position="148"/>
    </location>
</feature>
<proteinExistence type="inferred from homology"/>
<dbReference type="STRING" id="1097556.R4XIZ9"/>
<dbReference type="PROSITE" id="PS50305">
    <property type="entry name" value="SIRTUIN"/>
    <property type="match status" value="1"/>
</dbReference>
<protein>
    <submittedName>
        <fullName evidence="6">NAD-dependent deacetylase hst4</fullName>
    </submittedName>
</protein>
<dbReference type="Pfam" id="PF02146">
    <property type="entry name" value="SIR2"/>
    <property type="match status" value="1"/>
</dbReference>
<organism evidence="6 7">
    <name type="scientific">Taphrina deformans (strain PYCC 5710 / ATCC 11124 / CBS 356.35 / IMI 108563 / JCM 9778 / NBRC 8474)</name>
    <name type="common">Peach leaf curl fungus</name>
    <name type="synonym">Lalaria deformans</name>
    <dbReference type="NCBI Taxonomy" id="1097556"/>
    <lineage>
        <taxon>Eukaryota</taxon>
        <taxon>Fungi</taxon>
        <taxon>Dikarya</taxon>
        <taxon>Ascomycota</taxon>
        <taxon>Taphrinomycotina</taxon>
        <taxon>Taphrinomycetes</taxon>
        <taxon>Taphrinales</taxon>
        <taxon>Taphrinaceae</taxon>
        <taxon>Taphrina</taxon>
    </lineage>
</organism>
<reference evidence="6 7" key="1">
    <citation type="journal article" date="2013" name="MBio">
        <title>Genome sequencing of the plant pathogen Taphrina deformans, the causal agent of peach leaf curl.</title>
        <authorList>
            <person name="Cisse O.H."/>
            <person name="Almeida J.M.G.C.F."/>
            <person name="Fonseca A."/>
            <person name="Kumar A.A."/>
            <person name="Salojaervi J."/>
            <person name="Overmyer K."/>
            <person name="Hauser P.M."/>
            <person name="Pagni M."/>
        </authorList>
    </citation>
    <scope>NUCLEOTIDE SEQUENCE [LARGE SCALE GENOMIC DNA]</scope>
    <source>
        <strain evidence="7">PYCC 5710 / ATCC 11124 / CBS 356.35 / IMI 108563 / JCM 9778 / NBRC 8474</strain>
    </source>
</reference>
<feature type="binding site" evidence="4">
    <location>
        <position position="156"/>
    </location>
    <ligand>
        <name>Zn(2+)</name>
        <dbReference type="ChEBI" id="CHEBI:29105"/>
    </ligand>
</feature>
<accession>R4XIZ9</accession>
<evidence type="ECO:0000256" key="1">
    <source>
        <dbReference type="ARBA" id="ARBA00006924"/>
    </source>
</evidence>
<dbReference type="SUPFAM" id="SSF52467">
    <property type="entry name" value="DHS-like NAD/FAD-binding domain"/>
    <property type="match status" value="1"/>
</dbReference>
<dbReference type="eggNOG" id="KOG2684">
    <property type="taxonomic scope" value="Eukaryota"/>
</dbReference>
<dbReference type="GO" id="GO:0070403">
    <property type="term" value="F:NAD+ binding"/>
    <property type="evidence" value="ECO:0007669"/>
    <property type="project" value="InterPro"/>
</dbReference>
<keyword evidence="4" id="KW-0479">Metal-binding</keyword>
<dbReference type="AlphaFoldDB" id="R4XIZ9"/>
<dbReference type="PANTHER" id="PTHR11085:SF8">
    <property type="entry name" value="NAD-DEPENDENT HISTONE DEACETYLASE HST3"/>
    <property type="match status" value="1"/>
</dbReference>
<dbReference type="GO" id="GO:0005634">
    <property type="term" value="C:nucleus"/>
    <property type="evidence" value="ECO:0007669"/>
    <property type="project" value="TreeGrafter"/>
</dbReference>
<keyword evidence="7" id="KW-1185">Reference proteome</keyword>
<sequence>MTVKINLNTGSCQKSLTYIADNVLDAKRIVFVSGAGISCSAGIPDFRSMNGLYSTAQGAQGNIKGKDLFDVSLFQSTETTELFYRYMANLRTKTLAATPTATHRLLKTLRERKKLLRAYTQNIDGLEARAGLCLAPRPLSQNDTIQLHGDIHTLKCFLCAETFDYSDAFLARLEAGEAPDCPTCADKCAMRVALGRRAMTIGTLRPDIVLYGEQHPAGEQIAQACAADLKKKPDCLLIAGTSLKVPGLKRLVKDFAKAVHDQGGLVILVDLTEPAGTEWMDVIDYHVQGRSDDFVALLKDTRPSFFMRQTTLTTLRQSKRPIQKTKNATKLEDSHSCITTLNQETKLVKIKLNSTRSRNKAALYEIVTPNAQVRGSHKQGFEAAVLTVLDNKENNCPGKRKHSNAFPDRGSVEPRITRSLRAKRTSIESIAA</sequence>
<dbReference type="InterPro" id="IPR026591">
    <property type="entry name" value="Sirtuin_cat_small_dom_sf"/>
</dbReference>
<dbReference type="GO" id="GO:0017136">
    <property type="term" value="F:histone deacetylase activity, NAD-dependent"/>
    <property type="evidence" value="ECO:0007669"/>
    <property type="project" value="TreeGrafter"/>
</dbReference>
<feature type="domain" description="Deacetylase sirtuin-type" evidence="5">
    <location>
        <begin position="9"/>
        <end position="318"/>
    </location>
</feature>
<dbReference type="GO" id="GO:0046872">
    <property type="term" value="F:metal ion binding"/>
    <property type="evidence" value="ECO:0007669"/>
    <property type="project" value="UniProtKB-KW"/>
</dbReference>